<sequence>MKDNYGTHCQTCEYLRHDICLLECDHANGELWQWDQLRQKMHQIRKCFDVNFNRLAFIHQYQVIENLGGTETIEKDISRAKVRITMLAFEILFAIYSSITSIGLPMSQFQSNDFAVDETAKSNVYNTINFVTSCFYLAINKKKAKRINFSTYVFLLSITTKKVDSTMKRRDTHNKLTKEQNIS</sequence>
<reference evidence="2 3" key="1">
    <citation type="journal article" date="2013" name="Curr. Biol.">
        <title>The Genome of the Foraminiferan Reticulomyxa filosa.</title>
        <authorList>
            <person name="Glockner G."/>
            <person name="Hulsmann N."/>
            <person name="Schleicher M."/>
            <person name="Noegel A.A."/>
            <person name="Eichinger L."/>
            <person name="Gallinger C."/>
            <person name="Pawlowski J."/>
            <person name="Sierra R."/>
            <person name="Euteneuer U."/>
            <person name="Pillet L."/>
            <person name="Moustafa A."/>
            <person name="Platzer M."/>
            <person name="Groth M."/>
            <person name="Szafranski K."/>
            <person name="Schliwa M."/>
        </authorList>
    </citation>
    <scope>NUCLEOTIDE SEQUENCE [LARGE SCALE GENOMIC DNA]</scope>
</reference>
<feature type="transmembrane region" description="Helical" evidence="1">
    <location>
        <begin position="84"/>
        <end position="104"/>
    </location>
</feature>
<keyword evidence="1" id="KW-0472">Membrane</keyword>
<keyword evidence="1" id="KW-0812">Transmembrane</keyword>
<gene>
    <name evidence="2" type="ORF">RFI_03559</name>
</gene>
<comment type="caution">
    <text evidence="2">The sequence shown here is derived from an EMBL/GenBank/DDBJ whole genome shotgun (WGS) entry which is preliminary data.</text>
</comment>
<dbReference type="AlphaFoldDB" id="X6P627"/>
<keyword evidence="3" id="KW-1185">Reference proteome</keyword>
<dbReference type="Proteomes" id="UP000023152">
    <property type="component" value="Unassembled WGS sequence"/>
</dbReference>
<proteinExistence type="predicted"/>
<protein>
    <submittedName>
        <fullName evidence="2">Uncharacterized protein</fullName>
    </submittedName>
</protein>
<name>X6P627_RETFI</name>
<organism evidence="2 3">
    <name type="scientific">Reticulomyxa filosa</name>
    <dbReference type="NCBI Taxonomy" id="46433"/>
    <lineage>
        <taxon>Eukaryota</taxon>
        <taxon>Sar</taxon>
        <taxon>Rhizaria</taxon>
        <taxon>Retaria</taxon>
        <taxon>Foraminifera</taxon>
        <taxon>Monothalamids</taxon>
        <taxon>Reticulomyxidae</taxon>
        <taxon>Reticulomyxa</taxon>
    </lineage>
</organism>
<accession>X6P627</accession>
<evidence type="ECO:0000313" key="2">
    <source>
        <dbReference type="EMBL" id="ETO33544.1"/>
    </source>
</evidence>
<dbReference type="EMBL" id="ASPP01003312">
    <property type="protein sequence ID" value="ETO33544.1"/>
    <property type="molecule type" value="Genomic_DNA"/>
</dbReference>
<evidence type="ECO:0000256" key="1">
    <source>
        <dbReference type="SAM" id="Phobius"/>
    </source>
</evidence>
<evidence type="ECO:0000313" key="3">
    <source>
        <dbReference type="Proteomes" id="UP000023152"/>
    </source>
</evidence>
<feature type="transmembrane region" description="Helical" evidence="1">
    <location>
        <begin position="124"/>
        <end position="139"/>
    </location>
</feature>
<keyword evidence="1" id="KW-1133">Transmembrane helix</keyword>